<keyword evidence="1" id="KW-0378">Hydrolase</keyword>
<keyword evidence="1" id="KW-0255">Endonuclease</keyword>
<organism evidence="1 2">
    <name type="scientific">Elysia marginata</name>
    <dbReference type="NCBI Taxonomy" id="1093978"/>
    <lineage>
        <taxon>Eukaryota</taxon>
        <taxon>Metazoa</taxon>
        <taxon>Spiralia</taxon>
        <taxon>Lophotrochozoa</taxon>
        <taxon>Mollusca</taxon>
        <taxon>Gastropoda</taxon>
        <taxon>Heterobranchia</taxon>
        <taxon>Euthyneura</taxon>
        <taxon>Panpulmonata</taxon>
        <taxon>Sacoglossa</taxon>
        <taxon>Placobranchoidea</taxon>
        <taxon>Plakobranchidae</taxon>
        <taxon>Elysia</taxon>
    </lineage>
</organism>
<keyword evidence="2" id="KW-1185">Reference proteome</keyword>
<name>A0AAV4F4Y4_9GAST</name>
<protein>
    <submittedName>
        <fullName evidence="1">Endonuclease-reverse transcriptase HmRTE-e01</fullName>
    </submittedName>
</protein>
<accession>A0AAV4F4Y4</accession>
<gene>
    <name evidence="1" type="ORF">ElyMa_000266800</name>
</gene>
<dbReference type="Proteomes" id="UP000762676">
    <property type="component" value="Unassembled WGS sequence"/>
</dbReference>
<evidence type="ECO:0000313" key="1">
    <source>
        <dbReference type="EMBL" id="GFR68049.1"/>
    </source>
</evidence>
<dbReference type="GO" id="GO:0004519">
    <property type="term" value="F:endonuclease activity"/>
    <property type="evidence" value="ECO:0007669"/>
    <property type="project" value="UniProtKB-KW"/>
</dbReference>
<sequence length="105" mass="11948">MKLGNLLEKRKNLKQRLLSSQREQRIAAITTYRTKNKLVKTSAKSNKNTSLDGKASEAQEAASMGDIQTLFRITRDLTRINSSQFSTVKDEHGKLITKLEDQIIR</sequence>
<evidence type="ECO:0000313" key="2">
    <source>
        <dbReference type="Proteomes" id="UP000762676"/>
    </source>
</evidence>
<dbReference type="EMBL" id="BMAT01000545">
    <property type="protein sequence ID" value="GFR68049.1"/>
    <property type="molecule type" value="Genomic_DNA"/>
</dbReference>
<reference evidence="1 2" key="1">
    <citation type="journal article" date="2021" name="Elife">
        <title>Chloroplast acquisition without the gene transfer in kleptoplastic sea slugs, Plakobranchus ocellatus.</title>
        <authorList>
            <person name="Maeda T."/>
            <person name="Takahashi S."/>
            <person name="Yoshida T."/>
            <person name="Shimamura S."/>
            <person name="Takaki Y."/>
            <person name="Nagai Y."/>
            <person name="Toyoda A."/>
            <person name="Suzuki Y."/>
            <person name="Arimoto A."/>
            <person name="Ishii H."/>
            <person name="Satoh N."/>
            <person name="Nishiyama T."/>
            <person name="Hasebe M."/>
            <person name="Maruyama T."/>
            <person name="Minagawa J."/>
            <person name="Obokata J."/>
            <person name="Shigenobu S."/>
        </authorList>
    </citation>
    <scope>NUCLEOTIDE SEQUENCE [LARGE SCALE GENOMIC DNA]</scope>
</reference>
<proteinExistence type="predicted"/>
<dbReference type="AlphaFoldDB" id="A0AAV4F4Y4"/>
<keyword evidence="1" id="KW-0540">Nuclease</keyword>
<comment type="caution">
    <text evidence="1">The sequence shown here is derived from an EMBL/GenBank/DDBJ whole genome shotgun (WGS) entry which is preliminary data.</text>
</comment>